<comment type="caution">
    <text evidence="1">The sequence shown here is derived from an EMBL/GenBank/DDBJ whole genome shotgun (WGS) entry which is preliminary data.</text>
</comment>
<dbReference type="EMBL" id="BJWL01000004">
    <property type="protein sequence ID" value="GFY85274.1"/>
    <property type="molecule type" value="Genomic_DNA"/>
</dbReference>
<dbReference type="Proteomes" id="UP000585474">
    <property type="component" value="Unassembled WGS sequence"/>
</dbReference>
<accession>A0A7J0EFL8</accession>
<evidence type="ECO:0000313" key="1">
    <source>
        <dbReference type="EMBL" id="GFY85274.1"/>
    </source>
</evidence>
<protein>
    <submittedName>
        <fullName evidence="1">FIZZY-related 3</fullName>
    </submittedName>
</protein>
<dbReference type="OrthoDB" id="1589107at2759"/>
<keyword evidence="2" id="KW-1185">Reference proteome</keyword>
<name>A0A7J0EFL8_9ERIC</name>
<reference evidence="1 2" key="1">
    <citation type="submission" date="2019-07" db="EMBL/GenBank/DDBJ databases">
        <title>De Novo Assembly of kiwifruit Actinidia rufa.</title>
        <authorList>
            <person name="Sugita-Konishi S."/>
            <person name="Sato K."/>
            <person name="Mori E."/>
            <person name="Abe Y."/>
            <person name="Kisaki G."/>
            <person name="Hamano K."/>
            <person name="Suezawa K."/>
            <person name="Otani M."/>
            <person name="Fukuda T."/>
            <person name="Manabe T."/>
            <person name="Gomi K."/>
            <person name="Tabuchi M."/>
            <person name="Akimitsu K."/>
            <person name="Kataoka I."/>
        </authorList>
    </citation>
    <scope>NUCLEOTIDE SEQUENCE [LARGE SCALE GENOMIC DNA]</scope>
    <source>
        <strain evidence="2">cv. Fuchu</strain>
    </source>
</reference>
<proteinExistence type="predicted"/>
<dbReference type="AlphaFoldDB" id="A0A7J0EFL8"/>
<evidence type="ECO:0000313" key="2">
    <source>
        <dbReference type="Proteomes" id="UP000585474"/>
    </source>
</evidence>
<organism evidence="1 2">
    <name type="scientific">Actinidia rufa</name>
    <dbReference type="NCBI Taxonomy" id="165716"/>
    <lineage>
        <taxon>Eukaryota</taxon>
        <taxon>Viridiplantae</taxon>
        <taxon>Streptophyta</taxon>
        <taxon>Embryophyta</taxon>
        <taxon>Tracheophyta</taxon>
        <taxon>Spermatophyta</taxon>
        <taxon>Magnoliopsida</taxon>
        <taxon>eudicotyledons</taxon>
        <taxon>Gunneridae</taxon>
        <taxon>Pentapetalae</taxon>
        <taxon>asterids</taxon>
        <taxon>Ericales</taxon>
        <taxon>Actinidiaceae</taxon>
        <taxon>Actinidia</taxon>
    </lineage>
</organism>
<sequence length="74" mass="8261">MSPRTIFNLSPLPSSKSACSDRFILCQSSSWLHIFGLFEKASPEKEGGNDAYSRLLTSELFGFDFWSFSCVASQ</sequence>
<gene>
    <name evidence="1" type="ORF">Acr_04g0000120</name>
</gene>